<name>A0A9P4TVK7_9PEZI</name>
<gene>
    <name evidence="3" type="ORF">EJ08DRAFT_652336</name>
</gene>
<reference evidence="3" key="1">
    <citation type="journal article" date="2020" name="Stud. Mycol.">
        <title>101 Dothideomycetes genomes: a test case for predicting lifestyles and emergence of pathogens.</title>
        <authorList>
            <person name="Haridas S."/>
            <person name="Albert R."/>
            <person name="Binder M."/>
            <person name="Bloem J."/>
            <person name="Labutti K."/>
            <person name="Salamov A."/>
            <person name="Andreopoulos B."/>
            <person name="Baker S."/>
            <person name="Barry K."/>
            <person name="Bills G."/>
            <person name="Bluhm B."/>
            <person name="Cannon C."/>
            <person name="Castanera R."/>
            <person name="Culley D."/>
            <person name="Daum C."/>
            <person name="Ezra D."/>
            <person name="Gonzalez J."/>
            <person name="Henrissat B."/>
            <person name="Kuo A."/>
            <person name="Liang C."/>
            <person name="Lipzen A."/>
            <person name="Lutzoni F."/>
            <person name="Magnuson J."/>
            <person name="Mondo S."/>
            <person name="Nolan M."/>
            <person name="Ohm R."/>
            <person name="Pangilinan J."/>
            <person name="Park H.-J."/>
            <person name="Ramirez L."/>
            <person name="Alfaro M."/>
            <person name="Sun H."/>
            <person name="Tritt A."/>
            <person name="Yoshinaga Y."/>
            <person name="Zwiers L.-H."/>
            <person name="Turgeon B."/>
            <person name="Goodwin S."/>
            <person name="Spatafora J."/>
            <person name="Crous P."/>
            <person name="Grigoriev I."/>
        </authorList>
    </citation>
    <scope>NUCLEOTIDE SEQUENCE</scope>
    <source>
        <strain evidence="3">CBS 130266</strain>
    </source>
</reference>
<dbReference type="AlphaFoldDB" id="A0A9P4TVK7"/>
<dbReference type="InterPro" id="IPR038305">
    <property type="entry name" value="HeLo_sf"/>
</dbReference>
<dbReference type="Gene3D" id="1.20.120.1020">
    <property type="entry name" value="Prion-inhibition and propagation, HeLo domain"/>
    <property type="match status" value="1"/>
</dbReference>
<dbReference type="OrthoDB" id="20872at2759"/>
<evidence type="ECO:0000259" key="2">
    <source>
        <dbReference type="Pfam" id="PF14479"/>
    </source>
</evidence>
<feature type="domain" description="Prion-inhibition and propagation HeLo" evidence="2">
    <location>
        <begin position="9"/>
        <end position="216"/>
    </location>
</feature>
<accession>A0A9P4TVK7</accession>
<feature type="region of interest" description="Disordered" evidence="1">
    <location>
        <begin position="301"/>
        <end position="343"/>
    </location>
</feature>
<dbReference type="Pfam" id="PF14479">
    <property type="entry name" value="HeLo"/>
    <property type="match status" value="1"/>
</dbReference>
<organism evidence="3 4">
    <name type="scientific">Tothia fuscella</name>
    <dbReference type="NCBI Taxonomy" id="1048955"/>
    <lineage>
        <taxon>Eukaryota</taxon>
        <taxon>Fungi</taxon>
        <taxon>Dikarya</taxon>
        <taxon>Ascomycota</taxon>
        <taxon>Pezizomycotina</taxon>
        <taxon>Dothideomycetes</taxon>
        <taxon>Pleosporomycetidae</taxon>
        <taxon>Venturiales</taxon>
        <taxon>Cylindrosympodiaceae</taxon>
        <taxon>Tothia</taxon>
    </lineage>
</organism>
<comment type="caution">
    <text evidence="3">The sequence shown here is derived from an EMBL/GenBank/DDBJ whole genome shotgun (WGS) entry which is preliminary data.</text>
</comment>
<dbReference type="EMBL" id="MU007074">
    <property type="protein sequence ID" value="KAF2424464.1"/>
    <property type="molecule type" value="Genomic_DNA"/>
</dbReference>
<evidence type="ECO:0000313" key="4">
    <source>
        <dbReference type="Proteomes" id="UP000800235"/>
    </source>
</evidence>
<dbReference type="InterPro" id="IPR029498">
    <property type="entry name" value="HeLo_dom"/>
</dbReference>
<sequence length="397" mass="44333">MTPPSKDNAGALSLAHLFSTCVECLLLIHPGKEWDRDQRLQIAKLGIQQGRLLAWGDMLGVCEVGEGRDPRLDDPGTRNTIEKSLQNIIDRPAHLDRATQFEKYGLKSPRKFLTSSQTALDTARLEAFREKIEILQHQRWEVRRGMSITINHWIIADTQKFQIYLSLIREQVDFLIGLVDIEDRVNRAMKHDIRALGWHPIFTKPKASADMSKLRLIAEACATDYPEYAAATQGALAYLDKEWADSYREAMQKGSSDTSSEIPGAAAYVLGQSTSVKNAYKPVQVIRPGLFSILKPKSWRKSSKDLGRSNSVDGSKGRSMSVAAPASSGQLTPPMSPERSKSIAVMSNRPELEVVKADEDMENRLSQVETATSLGDKTDFQPVTSMISRHDQWQNPV</sequence>
<protein>
    <recommendedName>
        <fullName evidence="2">Prion-inhibition and propagation HeLo domain-containing protein</fullName>
    </recommendedName>
</protein>
<dbReference type="Proteomes" id="UP000800235">
    <property type="component" value="Unassembled WGS sequence"/>
</dbReference>
<evidence type="ECO:0000313" key="3">
    <source>
        <dbReference type="EMBL" id="KAF2424464.1"/>
    </source>
</evidence>
<keyword evidence="4" id="KW-1185">Reference proteome</keyword>
<proteinExistence type="predicted"/>
<evidence type="ECO:0000256" key="1">
    <source>
        <dbReference type="SAM" id="MobiDB-lite"/>
    </source>
</evidence>